<keyword evidence="3" id="KW-1185">Reference proteome</keyword>
<sequence>MLRGNKRSLLFGGLAAMTYLYFQKWENRDKAKMTMQNTMTKVSSFMDSRSINQSQMTKAGFSDPNDPDDNRMVEEGSMTSVRYYNEEVQSKDSKSEAKHAFPKSQQKPSPKSKESLPEDNNDSPAKQENASRIPPN</sequence>
<dbReference type="Proteomes" id="UP001596170">
    <property type="component" value="Unassembled WGS sequence"/>
</dbReference>
<evidence type="ECO:0000313" key="2">
    <source>
        <dbReference type="EMBL" id="MFC6037945.1"/>
    </source>
</evidence>
<reference evidence="3" key="1">
    <citation type="journal article" date="2019" name="Int. J. Syst. Evol. Microbiol.">
        <title>The Global Catalogue of Microorganisms (GCM) 10K type strain sequencing project: providing services to taxonomists for standard genome sequencing and annotation.</title>
        <authorList>
            <consortium name="The Broad Institute Genomics Platform"/>
            <consortium name="The Broad Institute Genome Sequencing Center for Infectious Disease"/>
            <person name="Wu L."/>
            <person name="Ma J."/>
        </authorList>
    </citation>
    <scope>NUCLEOTIDE SEQUENCE [LARGE SCALE GENOMIC DNA]</scope>
    <source>
        <strain evidence="3">CCUG 54527</strain>
    </source>
</reference>
<gene>
    <name evidence="2" type="ORF">ACFPYN_00630</name>
</gene>
<feature type="compositionally biased region" description="Basic and acidic residues" evidence="1">
    <location>
        <begin position="84"/>
        <end position="99"/>
    </location>
</feature>
<proteinExistence type="predicted"/>
<evidence type="ECO:0000313" key="3">
    <source>
        <dbReference type="Proteomes" id="UP001596170"/>
    </source>
</evidence>
<name>A0ABW1L117_9BACL</name>
<evidence type="ECO:0000256" key="1">
    <source>
        <dbReference type="SAM" id="MobiDB-lite"/>
    </source>
</evidence>
<accession>A0ABW1L117</accession>
<comment type="caution">
    <text evidence="2">The sequence shown here is derived from an EMBL/GenBank/DDBJ whole genome shotgun (WGS) entry which is preliminary data.</text>
</comment>
<feature type="region of interest" description="Disordered" evidence="1">
    <location>
        <begin position="43"/>
        <end position="136"/>
    </location>
</feature>
<protein>
    <submittedName>
        <fullName evidence="2">Uncharacterized protein</fullName>
    </submittedName>
</protein>
<dbReference type="RefSeq" id="WP_377731940.1">
    <property type="nucleotide sequence ID" value="NZ_JBHSRI010000002.1"/>
</dbReference>
<dbReference type="EMBL" id="JBHSRI010000002">
    <property type="protein sequence ID" value="MFC6037945.1"/>
    <property type="molecule type" value="Genomic_DNA"/>
</dbReference>
<organism evidence="2 3">
    <name type="scientific">Paenisporosarcina macmurdoensis</name>
    <dbReference type="NCBI Taxonomy" id="212659"/>
    <lineage>
        <taxon>Bacteria</taxon>
        <taxon>Bacillati</taxon>
        <taxon>Bacillota</taxon>
        <taxon>Bacilli</taxon>
        <taxon>Bacillales</taxon>
        <taxon>Caryophanaceae</taxon>
        <taxon>Paenisporosarcina</taxon>
    </lineage>
</organism>
<feature type="compositionally biased region" description="Polar residues" evidence="1">
    <location>
        <begin position="43"/>
        <end position="57"/>
    </location>
</feature>